<keyword evidence="3 6" id="KW-0812">Transmembrane</keyword>
<evidence type="ECO:0000256" key="2">
    <source>
        <dbReference type="ARBA" id="ARBA00022475"/>
    </source>
</evidence>
<organism evidence="8 9">
    <name type="scientific">Methylocystis echinoides</name>
    <dbReference type="NCBI Taxonomy" id="29468"/>
    <lineage>
        <taxon>Bacteria</taxon>
        <taxon>Pseudomonadati</taxon>
        <taxon>Pseudomonadota</taxon>
        <taxon>Alphaproteobacteria</taxon>
        <taxon>Hyphomicrobiales</taxon>
        <taxon>Methylocystaceae</taxon>
        <taxon>Methylocystis</taxon>
    </lineage>
</organism>
<sequence length="145" mass="15934">MTRTTHEIIQMILGAAWRRRYLIVVPTIAMPILAGTAHIVMPKAYEAKMSVLVQEPARLNPFLNDLSIGTNVKDRMPALIALVKSEHILGDVLKDIGQVTNETEQHIRNGLVSQLASSLSVQLVGSEVVELKIRNQKAEGLGKTC</sequence>
<dbReference type="RefSeq" id="WP_281805208.1">
    <property type="nucleotide sequence ID" value="NZ_BSEC01000001.1"/>
</dbReference>
<feature type="transmembrane region" description="Helical" evidence="6">
    <location>
        <begin position="21"/>
        <end position="41"/>
    </location>
</feature>
<evidence type="ECO:0000256" key="4">
    <source>
        <dbReference type="ARBA" id="ARBA00022989"/>
    </source>
</evidence>
<comment type="subcellular location">
    <subcellularLocation>
        <location evidence="1">Cell membrane</location>
        <topology evidence="1">Multi-pass membrane protein</topology>
    </subcellularLocation>
</comment>
<name>A0A9W6GXV0_9HYPH</name>
<evidence type="ECO:0000256" key="1">
    <source>
        <dbReference type="ARBA" id="ARBA00004651"/>
    </source>
</evidence>
<evidence type="ECO:0000259" key="7">
    <source>
        <dbReference type="Pfam" id="PF02706"/>
    </source>
</evidence>
<reference evidence="8" key="1">
    <citation type="journal article" date="2023" name="Int. J. Syst. Evol. Microbiol.">
        <title>Methylocystis iwaonis sp. nov., a type II methane-oxidizing bacterium from surface soil of a rice paddy field in Japan, and emended description of the genus Methylocystis (ex Whittenbury et al. 1970) Bowman et al. 1993.</title>
        <authorList>
            <person name="Kaise H."/>
            <person name="Sawadogo J.B."/>
            <person name="Alam M.S."/>
            <person name="Ueno C."/>
            <person name="Dianou D."/>
            <person name="Shinjo R."/>
            <person name="Asakawa S."/>
        </authorList>
    </citation>
    <scope>NUCLEOTIDE SEQUENCE</scope>
    <source>
        <strain evidence="8">LMG27198</strain>
    </source>
</reference>
<dbReference type="InterPro" id="IPR003856">
    <property type="entry name" value="LPS_length_determ_N"/>
</dbReference>
<proteinExistence type="predicted"/>
<dbReference type="AlphaFoldDB" id="A0A9W6GXV0"/>
<keyword evidence="2" id="KW-1003">Cell membrane</keyword>
<evidence type="ECO:0000313" key="8">
    <source>
        <dbReference type="EMBL" id="GLI94921.1"/>
    </source>
</evidence>
<feature type="domain" description="Polysaccharide chain length determinant N-terminal" evidence="7">
    <location>
        <begin position="10"/>
        <end position="95"/>
    </location>
</feature>
<accession>A0A9W6GXV0</accession>
<comment type="caution">
    <text evidence="8">The sequence shown here is derived from an EMBL/GenBank/DDBJ whole genome shotgun (WGS) entry which is preliminary data.</text>
</comment>
<dbReference type="Pfam" id="PF02706">
    <property type="entry name" value="Wzz"/>
    <property type="match status" value="1"/>
</dbReference>
<evidence type="ECO:0000313" key="9">
    <source>
        <dbReference type="Proteomes" id="UP001144323"/>
    </source>
</evidence>
<dbReference type="EMBL" id="BSEC01000001">
    <property type="protein sequence ID" value="GLI94921.1"/>
    <property type="molecule type" value="Genomic_DNA"/>
</dbReference>
<protein>
    <recommendedName>
        <fullName evidence="7">Polysaccharide chain length determinant N-terminal domain-containing protein</fullName>
    </recommendedName>
</protein>
<keyword evidence="5 6" id="KW-0472">Membrane</keyword>
<dbReference type="GO" id="GO:0005886">
    <property type="term" value="C:plasma membrane"/>
    <property type="evidence" value="ECO:0007669"/>
    <property type="project" value="UniProtKB-SubCell"/>
</dbReference>
<evidence type="ECO:0000256" key="3">
    <source>
        <dbReference type="ARBA" id="ARBA00022692"/>
    </source>
</evidence>
<gene>
    <name evidence="8" type="ORF">LMG27198_39130</name>
</gene>
<keyword evidence="4 6" id="KW-1133">Transmembrane helix</keyword>
<keyword evidence="9" id="KW-1185">Reference proteome</keyword>
<dbReference type="Proteomes" id="UP001144323">
    <property type="component" value="Unassembled WGS sequence"/>
</dbReference>
<evidence type="ECO:0000256" key="6">
    <source>
        <dbReference type="SAM" id="Phobius"/>
    </source>
</evidence>
<evidence type="ECO:0000256" key="5">
    <source>
        <dbReference type="ARBA" id="ARBA00023136"/>
    </source>
</evidence>